<evidence type="ECO:0000313" key="2">
    <source>
        <dbReference type="Proteomes" id="UP000078419"/>
    </source>
</evidence>
<name>A0AA45UUB9_ANAPH</name>
<protein>
    <submittedName>
        <fullName evidence="1">Uncharacterized protein</fullName>
    </submittedName>
</protein>
<dbReference type="AlphaFoldDB" id="A0AA45UUB9"/>
<organism evidence="1 2">
    <name type="scientific">Anaplasma phagocytophilum</name>
    <name type="common">Ehrlichia phagocytophila</name>
    <dbReference type="NCBI Taxonomy" id="948"/>
    <lineage>
        <taxon>Bacteria</taxon>
        <taxon>Pseudomonadati</taxon>
        <taxon>Pseudomonadota</taxon>
        <taxon>Alphaproteobacteria</taxon>
        <taxon>Rickettsiales</taxon>
        <taxon>Anaplasmataceae</taxon>
        <taxon>Anaplasma</taxon>
        <taxon>phagocytophilum group</taxon>
    </lineage>
</organism>
<reference evidence="2" key="1">
    <citation type="submission" date="2016-03" db="EMBL/GenBank/DDBJ databases">
        <authorList>
            <person name="Loux Valentin"/>
        </authorList>
    </citation>
    <scope>NUCLEOTIDE SEQUENCE [LARGE SCALE GENOMIC DNA]</scope>
    <source>
        <strain evidence="2">C1</strain>
    </source>
</reference>
<gene>
    <name evidence="1" type="ORF">ANAPC1_01417</name>
</gene>
<dbReference type="Proteomes" id="UP000078419">
    <property type="component" value="Unassembled WGS sequence"/>
</dbReference>
<accession>A0AA45UUB9</accession>
<sequence length="52" mass="5817">MYRSCPFVTEYSSSFRTVTMPLERHSLPSGVAATTLLCNLYDYAVDIHDVSA</sequence>
<dbReference type="RefSeq" id="WP_196765972.1">
    <property type="nucleotide sequence ID" value="NZ_FLLR01000165.1"/>
</dbReference>
<dbReference type="EMBL" id="FLLR01000165">
    <property type="protein sequence ID" value="SBO15039.1"/>
    <property type="molecule type" value="Genomic_DNA"/>
</dbReference>
<comment type="caution">
    <text evidence="1">The sequence shown here is derived from an EMBL/GenBank/DDBJ whole genome shotgun (WGS) entry which is preliminary data.</text>
</comment>
<proteinExistence type="predicted"/>
<evidence type="ECO:0000313" key="1">
    <source>
        <dbReference type="EMBL" id="SBO15039.1"/>
    </source>
</evidence>